<organism evidence="4">
    <name type="scientific">Drosophila persimilis</name>
    <name type="common">Fruit fly</name>
    <dbReference type="NCBI Taxonomy" id="7234"/>
    <lineage>
        <taxon>Eukaryota</taxon>
        <taxon>Metazoa</taxon>
        <taxon>Ecdysozoa</taxon>
        <taxon>Arthropoda</taxon>
        <taxon>Hexapoda</taxon>
        <taxon>Insecta</taxon>
        <taxon>Pterygota</taxon>
        <taxon>Neoptera</taxon>
        <taxon>Endopterygota</taxon>
        <taxon>Diptera</taxon>
        <taxon>Brachycera</taxon>
        <taxon>Muscomorpha</taxon>
        <taxon>Ephydroidea</taxon>
        <taxon>Drosophilidae</taxon>
        <taxon>Drosophila</taxon>
        <taxon>Sophophora</taxon>
    </lineage>
</organism>
<dbReference type="OMA" id="RLPIKMD"/>
<dbReference type="PhylomeDB" id="B4GI88"/>
<feature type="region of interest" description="Disordered" evidence="2">
    <location>
        <begin position="1156"/>
        <end position="1179"/>
    </location>
</feature>
<proteinExistence type="predicted"/>
<feature type="region of interest" description="Disordered" evidence="2">
    <location>
        <begin position="495"/>
        <end position="531"/>
    </location>
</feature>
<evidence type="ECO:0000256" key="2">
    <source>
        <dbReference type="SAM" id="MobiDB-lite"/>
    </source>
</evidence>
<dbReference type="Proteomes" id="UP000008744">
    <property type="component" value="Unassembled WGS sequence"/>
</dbReference>
<feature type="coiled-coil region" evidence="1">
    <location>
        <begin position="11"/>
        <end position="84"/>
    </location>
</feature>
<feature type="compositionally biased region" description="Basic and acidic residues" evidence="2">
    <location>
        <begin position="176"/>
        <end position="189"/>
    </location>
</feature>
<accession>B4GI88</accession>
<feature type="compositionally biased region" description="Basic and acidic residues" evidence="2">
    <location>
        <begin position="307"/>
        <end position="316"/>
    </location>
</feature>
<evidence type="ECO:0000256" key="1">
    <source>
        <dbReference type="SAM" id="Coils"/>
    </source>
</evidence>
<feature type="compositionally biased region" description="Polar residues" evidence="2">
    <location>
        <begin position="116"/>
        <end position="129"/>
    </location>
</feature>
<feature type="compositionally biased region" description="Basic and acidic residues" evidence="2">
    <location>
        <begin position="240"/>
        <end position="258"/>
    </location>
</feature>
<dbReference type="OrthoDB" id="1938039at2759"/>
<feature type="region of interest" description="Disordered" evidence="2">
    <location>
        <begin position="92"/>
        <end position="189"/>
    </location>
</feature>
<dbReference type="AlphaFoldDB" id="B4GI88"/>
<feature type="region of interest" description="Disordered" evidence="2">
    <location>
        <begin position="206"/>
        <end position="329"/>
    </location>
</feature>
<feature type="compositionally biased region" description="Basic residues" evidence="2">
    <location>
        <begin position="259"/>
        <end position="290"/>
    </location>
</feature>
<feature type="compositionally biased region" description="Basic and acidic residues" evidence="2">
    <location>
        <begin position="130"/>
        <end position="141"/>
    </location>
</feature>
<evidence type="ECO:0000313" key="4">
    <source>
        <dbReference type="Proteomes" id="UP000008744"/>
    </source>
</evidence>
<dbReference type="KEGG" id="dpe:6593248"/>
<dbReference type="HOGENOM" id="CLU_295149_0_0_1"/>
<gene>
    <name evidence="3" type="primary">Dper\GL16802</name>
    <name evidence="3" type="ORF">Dper_GL16802</name>
</gene>
<protein>
    <submittedName>
        <fullName evidence="3">GL16802</fullName>
    </submittedName>
</protein>
<keyword evidence="4" id="KW-1185">Reference proteome</keyword>
<feature type="compositionally biased region" description="Polar residues" evidence="2">
    <location>
        <begin position="291"/>
        <end position="303"/>
    </location>
</feature>
<keyword evidence="1" id="KW-0175">Coiled coil</keyword>
<feature type="compositionally biased region" description="Polar residues" evidence="2">
    <location>
        <begin position="144"/>
        <end position="157"/>
    </location>
</feature>
<feature type="compositionally biased region" description="Basic and acidic residues" evidence="2">
    <location>
        <begin position="92"/>
        <end position="113"/>
    </location>
</feature>
<reference evidence="3 4" key="1">
    <citation type="journal article" date="2007" name="Nature">
        <title>Evolution of genes and genomes on the Drosophila phylogeny.</title>
        <authorList>
            <consortium name="Drosophila 12 Genomes Consortium"/>
            <person name="Clark A.G."/>
            <person name="Eisen M.B."/>
            <person name="Smith D.R."/>
            <person name="Bergman C.M."/>
            <person name="Oliver B."/>
            <person name="Markow T.A."/>
            <person name="Kaufman T.C."/>
            <person name="Kellis M."/>
            <person name="Gelbart W."/>
            <person name="Iyer V.N."/>
            <person name="Pollard D.A."/>
            <person name="Sackton T.B."/>
            <person name="Larracuente A.M."/>
            <person name="Singh N.D."/>
            <person name="Abad J.P."/>
            <person name="Abt D.N."/>
            <person name="Adryan B."/>
            <person name="Aguade M."/>
            <person name="Akashi H."/>
            <person name="Anderson W.W."/>
            <person name="Aquadro C.F."/>
            <person name="Ardell D.H."/>
            <person name="Arguello R."/>
            <person name="Artieri C.G."/>
            <person name="Barbash D.A."/>
            <person name="Barker D."/>
            <person name="Barsanti P."/>
            <person name="Batterham P."/>
            <person name="Batzoglou S."/>
            <person name="Begun D."/>
            <person name="Bhutkar A."/>
            <person name="Blanco E."/>
            <person name="Bosak S.A."/>
            <person name="Bradley R.K."/>
            <person name="Brand A.D."/>
            <person name="Brent M.R."/>
            <person name="Brooks A.N."/>
            <person name="Brown R.H."/>
            <person name="Butlin R.K."/>
            <person name="Caggese C."/>
            <person name="Calvi B.R."/>
            <person name="Bernardo de Carvalho A."/>
            <person name="Caspi A."/>
            <person name="Castrezana S."/>
            <person name="Celniker S.E."/>
            <person name="Chang J.L."/>
            <person name="Chapple C."/>
            <person name="Chatterji S."/>
            <person name="Chinwalla A."/>
            <person name="Civetta A."/>
            <person name="Clifton S.W."/>
            <person name="Comeron J.M."/>
            <person name="Costello J.C."/>
            <person name="Coyne J.A."/>
            <person name="Daub J."/>
            <person name="David R.G."/>
            <person name="Delcher A.L."/>
            <person name="Delehaunty K."/>
            <person name="Do C.B."/>
            <person name="Ebling H."/>
            <person name="Edwards K."/>
            <person name="Eickbush T."/>
            <person name="Evans J.D."/>
            <person name="Filipski A."/>
            <person name="Findeiss S."/>
            <person name="Freyhult E."/>
            <person name="Fulton L."/>
            <person name="Fulton R."/>
            <person name="Garcia A.C."/>
            <person name="Gardiner A."/>
            <person name="Garfield D.A."/>
            <person name="Garvin B.E."/>
            <person name="Gibson G."/>
            <person name="Gilbert D."/>
            <person name="Gnerre S."/>
            <person name="Godfrey J."/>
            <person name="Good R."/>
            <person name="Gotea V."/>
            <person name="Gravely B."/>
            <person name="Greenberg A.J."/>
            <person name="Griffiths-Jones S."/>
            <person name="Gross S."/>
            <person name="Guigo R."/>
            <person name="Gustafson E.A."/>
            <person name="Haerty W."/>
            <person name="Hahn M.W."/>
            <person name="Halligan D.L."/>
            <person name="Halpern A.L."/>
            <person name="Halter G.M."/>
            <person name="Han M.V."/>
            <person name="Heger A."/>
            <person name="Hillier L."/>
            <person name="Hinrichs A.S."/>
            <person name="Holmes I."/>
            <person name="Hoskins R.A."/>
            <person name="Hubisz M.J."/>
            <person name="Hultmark D."/>
            <person name="Huntley M.A."/>
            <person name="Jaffe D.B."/>
            <person name="Jagadeeshan S."/>
            <person name="Jeck W.R."/>
            <person name="Johnson J."/>
            <person name="Jones C.D."/>
            <person name="Jordan W.C."/>
            <person name="Karpen G.H."/>
            <person name="Kataoka E."/>
            <person name="Keightley P.D."/>
            <person name="Kheradpour P."/>
            <person name="Kirkness E.F."/>
            <person name="Koerich L.B."/>
            <person name="Kristiansen K."/>
            <person name="Kudrna D."/>
            <person name="Kulathinal R.J."/>
            <person name="Kumar S."/>
            <person name="Kwok R."/>
            <person name="Lander E."/>
            <person name="Langley C.H."/>
            <person name="Lapoint R."/>
            <person name="Lazzaro B.P."/>
            <person name="Lee S.J."/>
            <person name="Levesque L."/>
            <person name="Li R."/>
            <person name="Lin C.F."/>
            <person name="Lin M.F."/>
            <person name="Lindblad-Toh K."/>
            <person name="Llopart A."/>
            <person name="Long M."/>
            <person name="Low L."/>
            <person name="Lozovsky E."/>
            <person name="Lu J."/>
            <person name="Luo M."/>
            <person name="Machado C.A."/>
            <person name="Makalowski W."/>
            <person name="Marzo M."/>
            <person name="Matsuda M."/>
            <person name="Matzkin L."/>
            <person name="McAllister B."/>
            <person name="McBride C.S."/>
            <person name="McKernan B."/>
            <person name="McKernan K."/>
            <person name="Mendez-Lago M."/>
            <person name="Minx P."/>
            <person name="Mollenhauer M.U."/>
            <person name="Montooth K."/>
            <person name="Mount S.M."/>
            <person name="Mu X."/>
            <person name="Myers E."/>
            <person name="Negre B."/>
            <person name="Newfeld S."/>
            <person name="Nielsen R."/>
            <person name="Noor M.A."/>
            <person name="O'Grady P."/>
            <person name="Pachter L."/>
            <person name="Papaceit M."/>
            <person name="Parisi M.J."/>
            <person name="Parisi M."/>
            <person name="Parts L."/>
            <person name="Pedersen J.S."/>
            <person name="Pesole G."/>
            <person name="Phillippy A.M."/>
            <person name="Ponting C.P."/>
            <person name="Pop M."/>
            <person name="Porcelli D."/>
            <person name="Powell J.R."/>
            <person name="Prohaska S."/>
            <person name="Pruitt K."/>
            <person name="Puig M."/>
            <person name="Quesneville H."/>
            <person name="Ram K.R."/>
            <person name="Rand D."/>
            <person name="Rasmussen M.D."/>
            <person name="Reed L.K."/>
            <person name="Reenan R."/>
            <person name="Reily A."/>
            <person name="Remington K.A."/>
            <person name="Rieger T.T."/>
            <person name="Ritchie M.G."/>
            <person name="Robin C."/>
            <person name="Rogers Y.H."/>
            <person name="Rohde C."/>
            <person name="Rozas J."/>
            <person name="Rubenfield M.J."/>
            <person name="Ruiz A."/>
            <person name="Russo S."/>
            <person name="Salzberg S.L."/>
            <person name="Sanchez-Gracia A."/>
            <person name="Saranga D.J."/>
            <person name="Sato H."/>
            <person name="Schaeffer S.W."/>
            <person name="Schatz M.C."/>
            <person name="Schlenke T."/>
            <person name="Schwartz R."/>
            <person name="Segarra C."/>
            <person name="Singh R.S."/>
            <person name="Sirot L."/>
            <person name="Sirota M."/>
            <person name="Sisneros N.B."/>
            <person name="Smith C.D."/>
            <person name="Smith T.F."/>
            <person name="Spieth J."/>
            <person name="Stage D.E."/>
            <person name="Stark A."/>
            <person name="Stephan W."/>
            <person name="Strausberg R.L."/>
            <person name="Strempel S."/>
            <person name="Sturgill D."/>
            <person name="Sutton G."/>
            <person name="Sutton G.G."/>
            <person name="Tao W."/>
            <person name="Teichmann S."/>
            <person name="Tobari Y.N."/>
            <person name="Tomimura Y."/>
            <person name="Tsolas J.M."/>
            <person name="Valente V.L."/>
            <person name="Venter E."/>
            <person name="Venter J.C."/>
            <person name="Vicario S."/>
            <person name="Vieira F.G."/>
            <person name="Vilella A.J."/>
            <person name="Villasante A."/>
            <person name="Walenz B."/>
            <person name="Wang J."/>
            <person name="Wasserman M."/>
            <person name="Watts T."/>
            <person name="Wilson D."/>
            <person name="Wilson R.K."/>
            <person name="Wing R.A."/>
            <person name="Wolfner M.F."/>
            <person name="Wong A."/>
            <person name="Wong G.K."/>
            <person name="Wu C.I."/>
            <person name="Wu G."/>
            <person name="Yamamoto D."/>
            <person name="Yang H.P."/>
            <person name="Yang S.P."/>
            <person name="Yorke J.A."/>
            <person name="Yoshida K."/>
            <person name="Zdobnov E."/>
            <person name="Zhang P."/>
            <person name="Zhang Y."/>
            <person name="Zimin A.V."/>
            <person name="Baldwin J."/>
            <person name="Abdouelleil A."/>
            <person name="Abdulkadir J."/>
            <person name="Abebe A."/>
            <person name="Abera B."/>
            <person name="Abreu J."/>
            <person name="Acer S.C."/>
            <person name="Aftuck L."/>
            <person name="Alexander A."/>
            <person name="An P."/>
            <person name="Anderson E."/>
            <person name="Anderson S."/>
            <person name="Arachi H."/>
            <person name="Azer M."/>
            <person name="Bachantsang P."/>
            <person name="Barry A."/>
            <person name="Bayul T."/>
            <person name="Berlin A."/>
            <person name="Bessette D."/>
            <person name="Bloom T."/>
            <person name="Blye J."/>
            <person name="Boguslavskiy L."/>
            <person name="Bonnet C."/>
            <person name="Boukhgalter B."/>
            <person name="Bourzgui I."/>
            <person name="Brown A."/>
            <person name="Cahill P."/>
            <person name="Channer S."/>
            <person name="Cheshatsang Y."/>
            <person name="Chuda L."/>
            <person name="Citroen M."/>
            <person name="Collymore A."/>
            <person name="Cooke P."/>
            <person name="Costello M."/>
            <person name="D'Aco K."/>
            <person name="Daza R."/>
            <person name="De Haan G."/>
            <person name="DeGray S."/>
            <person name="DeMaso C."/>
            <person name="Dhargay N."/>
            <person name="Dooley K."/>
            <person name="Dooley E."/>
            <person name="Doricent M."/>
            <person name="Dorje P."/>
            <person name="Dorjee K."/>
            <person name="Dupes A."/>
            <person name="Elong R."/>
            <person name="Falk J."/>
            <person name="Farina A."/>
            <person name="Faro S."/>
            <person name="Ferguson D."/>
            <person name="Fisher S."/>
            <person name="Foley C.D."/>
            <person name="Franke A."/>
            <person name="Friedrich D."/>
            <person name="Gadbois L."/>
            <person name="Gearin G."/>
            <person name="Gearin C.R."/>
            <person name="Giannoukos G."/>
            <person name="Goode T."/>
            <person name="Graham J."/>
            <person name="Grandbois E."/>
            <person name="Grewal S."/>
            <person name="Gyaltsen K."/>
            <person name="Hafez N."/>
            <person name="Hagos B."/>
            <person name="Hall J."/>
            <person name="Henson C."/>
            <person name="Hollinger A."/>
            <person name="Honan T."/>
            <person name="Huard M.D."/>
            <person name="Hughes L."/>
            <person name="Hurhula B."/>
            <person name="Husby M.E."/>
            <person name="Kamat A."/>
            <person name="Kanga B."/>
            <person name="Kashin S."/>
            <person name="Khazanovich D."/>
            <person name="Kisner P."/>
            <person name="Lance K."/>
            <person name="Lara M."/>
            <person name="Lee W."/>
            <person name="Lennon N."/>
            <person name="Letendre F."/>
            <person name="LeVine R."/>
            <person name="Lipovsky A."/>
            <person name="Liu X."/>
            <person name="Liu J."/>
            <person name="Liu S."/>
            <person name="Lokyitsang T."/>
            <person name="Lokyitsang Y."/>
            <person name="Lubonja R."/>
            <person name="Lui A."/>
            <person name="MacDonald P."/>
            <person name="Magnisalis V."/>
            <person name="Maru K."/>
            <person name="Matthews C."/>
            <person name="McCusker W."/>
            <person name="McDonough S."/>
            <person name="Mehta T."/>
            <person name="Meldrim J."/>
            <person name="Meneus L."/>
            <person name="Mihai O."/>
            <person name="Mihalev A."/>
            <person name="Mihova T."/>
            <person name="Mittelman R."/>
            <person name="Mlenga V."/>
            <person name="Montmayeur A."/>
            <person name="Mulrain L."/>
            <person name="Navidi A."/>
            <person name="Naylor J."/>
            <person name="Negash T."/>
            <person name="Nguyen T."/>
            <person name="Nguyen N."/>
            <person name="Nicol R."/>
            <person name="Norbu C."/>
            <person name="Norbu N."/>
            <person name="Novod N."/>
            <person name="O'Neill B."/>
            <person name="Osman S."/>
            <person name="Markiewicz E."/>
            <person name="Oyono O.L."/>
            <person name="Patti C."/>
            <person name="Phunkhang P."/>
            <person name="Pierre F."/>
            <person name="Priest M."/>
            <person name="Raghuraman S."/>
            <person name="Rege F."/>
            <person name="Reyes R."/>
            <person name="Rise C."/>
            <person name="Rogov P."/>
            <person name="Ross K."/>
            <person name="Ryan E."/>
            <person name="Settipalli S."/>
            <person name="Shea T."/>
            <person name="Sherpa N."/>
            <person name="Shi L."/>
            <person name="Shih D."/>
            <person name="Sparrow T."/>
            <person name="Spaulding J."/>
            <person name="Stalker J."/>
            <person name="Stange-Thomann N."/>
            <person name="Stavropoulos S."/>
            <person name="Stone C."/>
            <person name="Strader C."/>
            <person name="Tesfaye S."/>
            <person name="Thomson T."/>
            <person name="Thoulutsang Y."/>
            <person name="Thoulutsang D."/>
            <person name="Topham K."/>
            <person name="Topping I."/>
            <person name="Tsamla T."/>
            <person name="Vassiliev H."/>
            <person name="Vo A."/>
            <person name="Wangchuk T."/>
            <person name="Wangdi T."/>
            <person name="Weiand M."/>
            <person name="Wilkinson J."/>
            <person name="Wilson A."/>
            <person name="Yadav S."/>
            <person name="Young G."/>
            <person name="Yu Q."/>
            <person name="Zembek L."/>
            <person name="Zhong D."/>
            <person name="Zimmer A."/>
            <person name="Zwirko Z."/>
            <person name="Jaffe D.B."/>
            <person name="Alvarez P."/>
            <person name="Brockman W."/>
            <person name="Butler J."/>
            <person name="Chin C."/>
            <person name="Gnerre S."/>
            <person name="Grabherr M."/>
            <person name="Kleber M."/>
            <person name="Mauceli E."/>
            <person name="MacCallum I."/>
        </authorList>
    </citation>
    <scope>NUCLEOTIDE SEQUENCE [LARGE SCALE GENOMIC DNA]</scope>
    <source>
        <strain evidence="4">MSH-3 / Tucson 14011-0111.49</strain>
    </source>
</reference>
<name>B4GI88_DROPE</name>
<feature type="compositionally biased region" description="Polar residues" evidence="2">
    <location>
        <begin position="1015"/>
        <end position="1025"/>
    </location>
</feature>
<feature type="region of interest" description="Disordered" evidence="2">
    <location>
        <begin position="1008"/>
        <end position="1027"/>
    </location>
</feature>
<dbReference type="EMBL" id="CH479183">
    <property type="protein sequence ID" value="EDW36208.1"/>
    <property type="molecule type" value="Genomic_DNA"/>
</dbReference>
<evidence type="ECO:0000313" key="3">
    <source>
        <dbReference type="EMBL" id="EDW36208.1"/>
    </source>
</evidence>
<sequence>MLGDDDIYGDLDDFQNAEEKKSKELQAWENKCKSAQAEIECLKVENKALNKKIKAMEVNLQNLMDTAKSEIKRKESMITQLRKEKDDICFRRKRGRTDEDPKDTGHEYKRSKLSEPVSNKFKTVVGNDSKNTDHENQRPRLTEPVTNRFKTVVGTESKNTDHKRPKQLVEPVANKLKTDSKDPKRHKLEDSVYKLADTVTNKFKKEHNKIDHIHHQKSFTGGESKSHDNKDSKRKFRSRSPKEEHHRSSDTRLKEHERRRSRSRSAKRSHRHEHHGSRHSKDRSGKRRSVSRSPNRTASTKPSARQPDNDRSKTTQKDATVTTLFGEETNDQVLASPNYEMIKKMQANMSPATPVKLYTPENKLQAIAEDKPAKNADITVAVVEGYFQVNPLAISGCSLPLSQVAQETVEKVGPTAGVFSWASSFDKLQIPGLDMICEQHSPIKNEIKLTEEQPEDLDTPKIDSIDDCIVDHTEEVITRPIKDCKPAKAIEEMEKTNENQHNAAVPDKNQESRLEAESIPEAPGQDEESPMDIETLGINSTPKTELICESHSKDGDNSMDIATSSINLTPESEEKENTLSTMSVPPSAEVMGDAVEEATGEVTHNPPALEDFKTPTKCTDAILGDDCPTPIRPSEITADQSLEDIKTPTKCTAMNAPLGDDCPIQVTEAIEIIEVIRLPVIVDIEHIALTVDVPYDSSEMNTDVSSKSPDLDIVDSKIENDEIPKKERRASVKIVKDMEIENETVIHEMTAGGLQDDCPQIETTVIADPESEKDIPETEISVNATVVIETPVNATPAIETRINTALLPETPAIETNVSSTLGSENATPEVEAPVIETTVTKTENETPAIEEPPVTETPVKETLVADFPIIKTPVAVVYETNNETPVVETSAMETPDAPVSVLYEPKNESPVIGTAAVQSTGIEIPILPPHGSIHDSLIVAATSKPSNILYAQPDSTKTDNSEDMVLEAAMNELTGEQEPVPSAHNTSYPNLTLAEDTIEMALQQLHQTSPDETKVTSTSNKAQKSPQKDLLQMLTESPLQLSPARSPTKGIKTTPMKTPDKLRVEKTPLKKRKIHLLEDMQTDEVVVPQTPPPSQPPVALGNEASMTLQNVTIDETLDESFNRSFGSDTSVVTKRCSMGSTDYQFERINDELVLRVSRRRRRPRPSPVPLDDGEKSAGT</sequence>
<dbReference type="eggNOG" id="ENOG502SDD7">
    <property type="taxonomic scope" value="Eukaryota"/>
</dbReference>
<dbReference type="STRING" id="7234.B4GI88"/>